<evidence type="ECO:0000313" key="3">
    <source>
        <dbReference type="EMBL" id="BBO22441.1"/>
    </source>
</evidence>
<name>A0A809S7R0_9BACT</name>
<dbReference type="AlphaFoldDB" id="A0A809S7R0"/>
<dbReference type="SUPFAM" id="SSF63825">
    <property type="entry name" value="YWTD domain"/>
    <property type="match status" value="1"/>
</dbReference>
<dbReference type="KEGG" id="npy:NPRO_00360"/>
<sequence length="275" mass="28853">MKRLFVWALVAAASASQAQLIVGNDQSGTATIWMIDVSNGNATALYSSSTSSAKPWGMAADNVNNILYWNNGSTLYWSTYASLLSGNPTVNSVGMTFGTSTVNFVGLGFNPSTGKLLGTRNITTEAVYEIDPVTGVANLLYAYSTTFDFGGLDFDGGTLYGLSDSGTRGLYSIDYVNGGESFIVGYPSGETDIDGLAVGGGKAYFVTDGNSVTQPWFYVYNLSTNTFESPIASTFNGSGVFSAGAWAPGLVPEPATMAMLGLGFAAIAARRRKRS</sequence>
<dbReference type="EMBL" id="AP021858">
    <property type="protein sequence ID" value="BBO22441.1"/>
    <property type="molecule type" value="Genomic_DNA"/>
</dbReference>
<dbReference type="InterPro" id="IPR013424">
    <property type="entry name" value="Ice-binding_C"/>
</dbReference>
<keyword evidence="1" id="KW-0732">Signal</keyword>
<evidence type="ECO:0000259" key="2">
    <source>
        <dbReference type="Pfam" id="PF07589"/>
    </source>
</evidence>
<proteinExistence type="predicted"/>
<dbReference type="NCBIfam" id="TIGR02595">
    <property type="entry name" value="PEP_CTERM"/>
    <property type="match status" value="1"/>
</dbReference>
<evidence type="ECO:0000313" key="4">
    <source>
        <dbReference type="Proteomes" id="UP000662873"/>
    </source>
</evidence>
<evidence type="ECO:0000256" key="1">
    <source>
        <dbReference type="SAM" id="SignalP"/>
    </source>
</evidence>
<dbReference type="Pfam" id="PF07589">
    <property type="entry name" value="PEP-CTERM"/>
    <property type="match status" value="1"/>
</dbReference>
<feature type="signal peptide" evidence="1">
    <location>
        <begin position="1"/>
        <end position="18"/>
    </location>
</feature>
<accession>A0A809S7R0</accession>
<reference evidence="3" key="1">
    <citation type="journal article" name="DNA Res.">
        <title>The physiological potential of anammox bacteria as revealed by their core genome structure.</title>
        <authorList>
            <person name="Okubo T."/>
            <person name="Toyoda A."/>
            <person name="Fukuhara K."/>
            <person name="Uchiyama I."/>
            <person name="Harigaya Y."/>
            <person name="Kuroiwa M."/>
            <person name="Suzuki T."/>
            <person name="Murakami Y."/>
            <person name="Suwa Y."/>
            <person name="Takami H."/>
        </authorList>
    </citation>
    <scope>NUCLEOTIDE SEQUENCE</scope>
    <source>
        <strain evidence="3">317325-2</strain>
    </source>
</reference>
<protein>
    <recommendedName>
        <fullName evidence="2">Ice-binding protein C-terminal domain-containing protein</fullName>
    </recommendedName>
</protein>
<gene>
    <name evidence="3" type="ORF">NPRO_00360</name>
</gene>
<dbReference type="Proteomes" id="UP000662873">
    <property type="component" value="Chromosome"/>
</dbReference>
<organism evidence="3 4">
    <name type="scientific">Candidatus Nitrosymbiomonas proteolyticus</name>
    <dbReference type="NCBI Taxonomy" id="2608984"/>
    <lineage>
        <taxon>Bacteria</taxon>
        <taxon>Bacillati</taxon>
        <taxon>Armatimonadota</taxon>
        <taxon>Armatimonadota incertae sedis</taxon>
        <taxon>Candidatus Nitrosymbiomonas</taxon>
    </lineage>
</organism>
<feature type="domain" description="Ice-binding protein C-terminal" evidence="2">
    <location>
        <begin position="251"/>
        <end position="272"/>
    </location>
</feature>
<feature type="chain" id="PRO_5035154622" description="Ice-binding protein C-terminal domain-containing protein" evidence="1">
    <location>
        <begin position="19"/>
        <end position="275"/>
    </location>
</feature>